<accession>A0A1F5YIB2</accession>
<comment type="caution">
    <text evidence="3">The sequence shown here is derived from an EMBL/GenBank/DDBJ whole genome shotgun (WGS) entry which is preliminary data.</text>
</comment>
<sequence>MQRRDFIGRNFAFALSGAALASALTPGPGKAQTASAEKTRVSRPGGGALRIGLIELDTSHADGLAQAIAGIEGVELTAIINRGLVYGKERTQKFAADFKVKHVCDTLEQMVPLVDVAFSIGVNWDNHVSDAEPFIKAGVPVFIDKPVVGSEAEARRLLELVTRYKTPVFGGSTYRYADNLPDYKAAFQKRRDRVALTVYGKINSHSRFDMLDLIYYGIHGTELMEELMGPGALSVNYLDFHRKQHLIHVHFDDRPPVVLVLGWARDHNEAVLLTDKELESFVPQGGEAYGKIFSAMA</sequence>
<organism evidence="3 4">
    <name type="scientific">Candidatus Glassbacteria bacterium GWA2_58_10</name>
    <dbReference type="NCBI Taxonomy" id="1817865"/>
    <lineage>
        <taxon>Bacteria</taxon>
        <taxon>Candidatus Glassiibacteriota</taxon>
    </lineage>
</organism>
<dbReference type="InterPro" id="IPR051317">
    <property type="entry name" value="Gfo/Idh/MocA_oxidoreduct"/>
</dbReference>
<dbReference type="InterPro" id="IPR036291">
    <property type="entry name" value="NAD(P)-bd_dom_sf"/>
</dbReference>
<feature type="chain" id="PRO_5009522466" description="Gfo/Idh/MocA-like oxidoreductase N-terminal domain-containing protein" evidence="1">
    <location>
        <begin position="22"/>
        <end position="297"/>
    </location>
</feature>
<dbReference type="EMBL" id="MFIV01000003">
    <property type="protein sequence ID" value="OGF99948.1"/>
    <property type="molecule type" value="Genomic_DNA"/>
</dbReference>
<dbReference type="SUPFAM" id="SSF51735">
    <property type="entry name" value="NAD(P)-binding Rossmann-fold domains"/>
    <property type="match status" value="1"/>
</dbReference>
<gene>
    <name evidence="3" type="ORF">A2Z86_02940</name>
</gene>
<dbReference type="Pfam" id="PF01408">
    <property type="entry name" value="GFO_IDH_MocA"/>
    <property type="match status" value="1"/>
</dbReference>
<dbReference type="Proteomes" id="UP000176992">
    <property type="component" value="Unassembled WGS sequence"/>
</dbReference>
<dbReference type="PANTHER" id="PTHR43708:SF4">
    <property type="entry name" value="OXIDOREDUCTASE YCEM-RELATED"/>
    <property type="match status" value="1"/>
</dbReference>
<name>A0A1F5YIB2_9BACT</name>
<evidence type="ECO:0000313" key="3">
    <source>
        <dbReference type="EMBL" id="OGF99948.1"/>
    </source>
</evidence>
<evidence type="ECO:0000259" key="2">
    <source>
        <dbReference type="Pfam" id="PF01408"/>
    </source>
</evidence>
<proteinExistence type="predicted"/>
<reference evidence="3 4" key="1">
    <citation type="journal article" date="2016" name="Nat. Commun.">
        <title>Thousands of microbial genomes shed light on interconnected biogeochemical processes in an aquifer system.</title>
        <authorList>
            <person name="Anantharaman K."/>
            <person name="Brown C.T."/>
            <person name="Hug L.A."/>
            <person name="Sharon I."/>
            <person name="Castelle C.J."/>
            <person name="Probst A.J."/>
            <person name="Thomas B.C."/>
            <person name="Singh A."/>
            <person name="Wilkins M.J."/>
            <person name="Karaoz U."/>
            <person name="Brodie E.L."/>
            <person name="Williams K.H."/>
            <person name="Hubbard S.S."/>
            <person name="Banfield J.F."/>
        </authorList>
    </citation>
    <scope>NUCLEOTIDE SEQUENCE [LARGE SCALE GENOMIC DNA]</scope>
</reference>
<protein>
    <recommendedName>
        <fullName evidence="2">Gfo/Idh/MocA-like oxidoreductase N-terminal domain-containing protein</fullName>
    </recommendedName>
</protein>
<evidence type="ECO:0000256" key="1">
    <source>
        <dbReference type="SAM" id="SignalP"/>
    </source>
</evidence>
<dbReference type="GO" id="GO:0000166">
    <property type="term" value="F:nucleotide binding"/>
    <property type="evidence" value="ECO:0007669"/>
    <property type="project" value="InterPro"/>
</dbReference>
<dbReference type="InterPro" id="IPR000683">
    <property type="entry name" value="Gfo/Idh/MocA-like_OxRdtase_N"/>
</dbReference>
<dbReference type="AlphaFoldDB" id="A0A1F5YIB2"/>
<feature type="domain" description="Gfo/Idh/MocA-like oxidoreductase N-terminal" evidence="2">
    <location>
        <begin position="73"/>
        <end position="168"/>
    </location>
</feature>
<feature type="non-terminal residue" evidence="3">
    <location>
        <position position="297"/>
    </location>
</feature>
<dbReference type="PANTHER" id="PTHR43708">
    <property type="entry name" value="CONSERVED EXPRESSED OXIDOREDUCTASE (EUROFUNG)"/>
    <property type="match status" value="1"/>
</dbReference>
<dbReference type="Gene3D" id="3.40.50.720">
    <property type="entry name" value="NAD(P)-binding Rossmann-like Domain"/>
    <property type="match status" value="1"/>
</dbReference>
<keyword evidence="1" id="KW-0732">Signal</keyword>
<evidence type="ECO:0000313" key="4">
    <source>
        <dbReference type="Proteomes" id="UP000176992"/>
    </source>
</evidence>
<feature type="signal peptide" evidence="1">
    <location>
        <begin position="1"/>
        <end position="21"/>
    </location>
</feature>